<dbReference type="Proteomes" id="UP000011185">
    <property type="component" value="Unassembled WGS sequence"/>
</dbReference>
<gene>
    <name evidence="2" type="ORF">THOM_0805</name>
</gene>
<feature type="transmembrane region" description="Helical" evidence="1">
    <location>
        <begin position="94"/>
        <end position="116"/>
    </location>
</feature>
<protein>
    <submittedName>
        <fullName evidence="2">Putative transporter</fullName>
    </submittedName>
</protein>
<keyword evidence="3" id="KW-1185">Reference proteome</keyword>
<accession>L7JXV3</accession>
<feature type="non-terminal residue" evidence="2">
    <location>
        <position position="1"/>
    </location>
</feature>
<dbReference type="InParanoid" id="L7JXV3"/>
<keyword evidence="1" id="KW-0472">Membrane</keyword>
<dbReference type="AlphaFoldDB" id="L7JXV3"/>
<sequence length="124" mass="14553">VSAVTMAINAPSRILFTYVIMRLLYDKIYGWDKIAGMLTISMGILISNSDFSGNTSDEMLYVLLFLFGNFLNAVGLIYFDRKLRHHIVHFWNYMYTYSFTLLIFNVLLLPIELLYLKEKIFLFI</sequence>
<reference evidence="2 3" key="1">
    <citation type="journal article" date="2012" name="PLoS Pathog.">
        <title>The genome of the obligate intracellular parasite Trachipleistophora hominis: new insights into microsporidian genome dynamics and reductive evolution.</title>
        <authorList>
            <person name="Heinz E."/>
            <person name="Williams T.A."/>
            <person name="Nakjang S."/>
            <person name="Noel C.J."/>
            <person name="Swan D.C."/>
            <person name="Goldberg A.V."/>
            <person name="Harris S.R."/>
            <person name="Weinmaier T."/>
            <person name="Markert S."/>
            <person name="Becher D."/>
            <person name="Bernhardt J."/>
            <person name="Dagan T."/>
            <person name="Hacker C."/>
            <person name="Lucocq J.M."/>
            <person name="Schweder T."/>
            <person name="Rattei T."/>
            <person name="Hall N."/>
            <person name="Hirt R.P."/>
            <person name="Embley T.M."/>
        </authorList>
    </citation>
    <scope>NUCLEOTIDE SEQUENCE [LARGE SCALE GENOMIC DNA]</scope>
</reference>
<keyword evidence="1" id="KW-0812">Transmembrane</keyword>
<organism evidence="2 3">
    <name type="scientific">Trachipleistophora hominis</name>
    <name type="common">Microsporidian parasite</name>
    <dbReference type="NCBI Taxonomy" id="72359"/>
    <lineage>
        <taxon>Eukaryota</taxon>
        <taxon>Fungi</taxon>
        <taxon>Fungi incertae sedis</taxon>
        <taxon>Microsporidia</taxon>
        <taxon>Pleistophoridae</taxon>
        <taxon>Trachipleistophora</taxon>
    </lineage>
</organism>
<dbReference type="VEuPathDB" id="MicrosporidiaDB:THOM_0805"/>
<dbReference type="OrthoDB" id="10428600at2759"/>
<evidence type="ECO:0000313" key="3">
    <source>
        <dbReference type="Proteomes" id="UP000011185"/>
    </source>
</evidence>
<proteinExistence type="predicted"/>
<feature type="transmembrane region" description="Helical" evidence="1">
    <location>
        <begin position="59"/>
        <end position="79"/>
    </location>
</feature>
<evidence type="ECO:0000313" key="2">
    <source>
        <dbReference type="EMBL" id="ELQ76244.1"/>
    </source>
</evidence>
<name>L7JXV3_TRAHO</name>
<dbReference type="EMBL" id="JH993859">
    <property type="protein sequence ID" value="ELQ76244.1"/>
    <property type="molecule type" value="Genomic_DNA"/>
</dbReference>
<dbReference type="HOGENOM" id="CLU_2009501_0_0_1"/>
<keyword evidence="1" id="KW-1133">Transmembrane helix</keyword>
<feature type="transmembrane region" description="Helical" evidence="1">
    <location>
        <begin position="28"/>
        <end position="47"/>
    </location>
</feature>
<evidence type="ECO:0000256" key="1">
    <source>
        <dbReference type="SAM" id="Phobius"/>
    </source>
</evidence>